<comment type="caution">
    <text evidence="2">The sequence shown here is derived from an EMBL/GenBank/DDBJ whole genome shotgun (WGS) entry which is preliminary data.</text>
</comment>
<dbReference type="InterPro" id="IPR056948">
    <property type="entry name" value="PNGaseA_N"/>
</dbReference>
<accession>A0A4S4EQ48</accession>
<evidence type="ECO:0000313" key="3">
    <source>
        <dbReference type="Proteomes" id="UP000306102"/>
    </source>
</evidence>
<name>A0A4S4EQ48_CAMSN</name>
<feature type="domain" description="Peptide N-acetyl-beta-D-glucosaminyl asparaginase amidase A N-terminal" evidence="1">
    <location>
        <begin position="267"/>
        <end position="374"/>
    </location>
</feature>
<keyword evidence="3" id="KW-1185">Reference proteome</keyword>
<dbReference type="PANTHER" id="PTHR31104">
    <property type="entry name" value="PEPTIDE-N4-(N-ACETYL-BETA-GLUCOSAMINYL)ASPARAGINE AMIDASE A PROTEIN"/>
    <property type="match status" value="1"/>
</dbReference>
<proteinExistence type="predicted"/>
<reference evidence="2 3" key="1">
    <citation type="journal article" date="2018" name="Proc. Natl. Acad. Sci. U.S.A.">
        <title>Draft genome sequence of Camellia sinensis var. sinensis provides insights into the evolution of the tea genome and tea quality.</title>
        <authorList>
            <person name="Wei C."/>
            <person name="Yang H."/>
            <person name="Wang S."/>
            <person name="Zhao J."/>
            <person name="Liu C."/>
            <person name="Gao L."/>
            <person name="Xia E."/>
            <person name="Lu Y."/>
            <person name="Tai Y."/>
            <person name="She G."/>
            <person name="Sun J."/>
            <person name="Cao H."/>
            <person name="Tong W."/>
            <person name="Gao Q."/>
            <person name="Li Y."/>
            <person name="Deng W."/>
            <person name="Jiang X."/>
            <person name="Wang W."/>
            <person name="Chen Q."/>
            <person name="Zhang S."/>
            <person name="Li H."/>
            <person name="Wu J."/>
            <person name="Wang P."/>
            <person name="Li P."/>
            <person name="Shi C."/>
            <person name="Zheng F."/>
            <person name="Jian J."/>
            <person name="Huang B."/>
            <person name="Shan D."/>
            <person name="Shi M."/>
            <person name="Fang C."/>
            <person name="Yue Y."/>
            <person name="Li F."/>
            <person name="Li D."/>
            <person name="Wei S."/>
            <person name="Han B."/>
            <person name="Jiang C."/>
            <person name="Yin Y."/>
            <person name="Xia T."/>
            <person name="Zhang Z."/>
            <person name="Bennetzen J.L."/>
            <person name="Zhao S."/>
            <person name="Wan X."/>
        </authorList>
    </citation>
    <scope>NUCLEOTIDE SEQUENCE [LARGE SCALE GENOMIC DNA]</scope>
    <source>
        <strain evidence="3">cv. Shuchazao</strain>
        <tissue evidence="2">Leaf</tissue>
    </source>
</reference>
<evidence type="ECO:0000259" key="1">
    <source>
        <dbReference type="Pfam" id="PF12222"/>
    </source>
</evidence>
<organism evidence="2 3">
    <name type="scientific">Camellia sinensis var. sinensis</name>
    <name type="common">China tea</name>
    <dbReference type="NCBI Taxonomy" id="542762"/>
    <lineage>
        <taxon>Eukaryota</taxon>
        <taxon>Viridiplantae</taxon>
        <taxon>Streptophyta</taxon>
        <taxon>Embryophyta</taxon>
        <taxon>Tracheophyta</taxon>
        <taxon>Spermatophyta</taxon>
        <taxon>Magnoliopsida</taxon>
        <taxon>eudicotyledons</taxon>
        <taxon>Gunneridae</taxon>
        <taxon>Pentapetalae</taxon>
        <taxon>asterids</taxon>
        <taxon>Ericales</taxon>
        <taxon>Theaceae</taxon>
        <taxon>Camellia</taxon>
    </lineage>
</organism>
<gene>
    <name evidence="2" type="ORF">TEA_009726</name>
</gene>
<dbReference type="AlphaFoldDB" id="A0A4S4EQ48"/>
<protein>
    <recommendedName>
        <fullName evidence="1">Peptide N-acetyl-beta-D-glucosaminyl asparaginase amidase A N-terminal domain-containing protein</fullName>
    </recommendedName>
</protein>
<dbReference type="InterPro" id="IPR021102">
    <property type="entry name" value="PNGase_A"/>
</dbReference>
<dbReference type="Proteomes" id="UP000306102">
    <property type="component" value="Unassembled WGS sequence"/>
</dbReference>
<dbReference type="EMBL" id="SDRB02002785">
    <property type="protein sequence ID" value="THG18881.1"/>
    <property type="molecule type" value="Genomic_DNA"/>
</dbReference>
<evidence type="ECO:0000313" key="2">
    <source>
        <dbReference type="EMBL" id="THG18881.1"/>
    </source>
</evidence>
<dbReference type="Pfam" id="PF12222">
    <property type="entry name" value="PNGaseA"/>
    <property type="match status" value="1"/>
</dbReference>
<sequence>MEGLFKYYKEASDDKINLDLNEYGLSNSAIAYLLEETTLSLSKLVDQIYEKMRARESGSASRFSTTVASMKSTVLFISQRSLYGVPNADADILEDETESCLWCWEVLCFAFPPGDLFCFSQLFLQALRIPCFALLSSHTHTYTRHRALLVFQPYWHVSDNKSLTYRIQPDTYRESAAMNVKFSLAGIPGEVPVSTRHDTGAGVGSVSDSFILYRTRLTAKEMKEDRNNGVLNLENVKCKLLHWEGTNLVVAEGQIGSRDPKSKNDLSDTPGNGPFREVVVSLDGIVVGAVWPFTVIYTGGINPLLWRPITGIGSFDLPSYDIEITPFLGTILDRKVHEFGFSVTNALDVWYIDANLHIWLDKKNVKTQGQLLRHKSPPAVVSSILNFTDLNGNFLTSASRNLQIVNQIIDFNDSVNITMQSSSSELVESFKRFPLYAYSDYVDQGDGIYSDVTNLKLGLNEKRVKADDFGFLCHLFHCSHSPLFVVVIAAILTTKHGEATTFTVAVIGISTIKVLHPLSFSHKVAFLKESQQGEGEEEVKELSQGSLLAACFSHKVAFLKESQQGEGEEEVKELAGEDAGPAAPQLVRLLYFVGAGCNLPLQSHTHTIYICIDLILIHKHFGYQQVERSSTKVNSTTARSIIGYGTQSYRITNYNFGVLGLHSRAL</sequence>